<organism evidence="1 2">
    <name type="scientific">Flavobacterium hungaricum</name>
    <dbReference type="NCBI Taxonomy" id="2082725"/>
    <lineage>
        <taxon>Bacteria</taxon>
        <taxon>Pseudomonadati</taxon>
        <taxon>Bacteroidota</taxon>
        <taxon>Flavobacteriia</taxon>
        <taxon>Flavobacteriales</taxon>
        <taxon>Flavobacteriaceae</taxon>
        <taxon>Flavobacterium</taxon>
    </lineage>
</organism>
<comment type="caution">
    <text evidence="1">The sequence shown here is derived from an EMBL/GenBank/DDBJ whole genome shotgun (WGS) entry which is preliminary data.</text>
</comment>
<dbReference type="RefSeq" id="WP_194140030.1">
    <property type="nucleotide sequence ID" value="NZ_PRDM01000004.1"/>
</dbReference>
<protein>
    <submittedName>
        <fullName evidence="1">DUF4843 domain-containing protein</fullName>
    </submittedName>
</protein>
<accession>A0ABR9TNB9</accession>
<dbReference type="Proteomes" id="UP000640614">
    <property type="component" value="Unassembled WGS sequence"/>
</dbReference>
<sequence>MKKILILSIIFVSFLGFTSCEKEEIKAYEDTDNIYFSNAMFAPNKVSAPLIDSTGFSFGLDNPAITQRIFKIPIRVQGRLSDVDRKVKLTVDPTSTAVEGTHFSLPENIVMHAGQEVDTIEVTVLRAPDMKTNAFTLVLNLEENEFFTTKMQTKVVNALTQKTMSFIRYKLTFDDKLTQPSGWYAPYLGVFTAKKFFLMCGLMDLDPSMFAQKLGAPGLSIPEVTYYQNFMQRYLADQKKSGNTVYEDDGTEMSFP</sequence>
<proteinExistence type="predicted"/>
<evidence type="ECO:0000313" key="2">
    <source>
        <dbReference type="Proteomes" id="UP000640614"/>
    </source>
</evidence>
<dbReference type="Pfam" id="PF16132">
    <property type="entry name" value="DUF4843"/>
    <property type="match status" value="1"/>
</dbReference>
<dbReference type="InterPro" id="IPR032299">
    <property type="entry name" value="DUF4843"/>
</dbReference>
<evidence type="ECO:0000313" key="1">
    <source>
        <dbReference type="EMBL" id="MBE8726855.1"/>
    </source>
</evidence>
<gene>
    <name evidence="1" type="ORF">C4F50_18210</name>
</gene>
<dbReference type="PROSITE" id="PS51257">
    <property type="entry name" value="PROKAR_LIPOPROTEIN"/>
    <property type="match status" value="1"/>
</dbReference>
<dbReference type="EMBL" id="PRDM01000004">
    <property type="protein sequence ID" value="MBE8726855.1"/>
    <property type="molecule type" value="Genomic_DNA"/>
</dbReference>
<keyword evidence="2" id="KW-1185">Reference proteome</keyword>
<name>A0ABR9TNB9_9FLAO</name>
<reference evidence="1 2" key="1">
    <citation type="submission" date="2018-07" db="EMBL/GenBank/DDBJ databases">
        <title>Genome assembly of strain KB82.</title>
        <authorList>
            <person name="Kukolya J."/>
            <person name="Horvath B."/>
            <person name="Nagy I."/>
            <person name="Toth A."/>
        </authorList>
    </citation>
    <scope>NUCLEOTIDE SEQUENCE [LARGE SCALE GENOMIC DNA]</scope>
    <source>
        <strain evidence="1 2">Kb82</strain>
    </source>
</reference>